<accession>A0ABN6LJL5</accession>
<dbReference type="Pfam" id="PF00535">
    <property type="entry name" value="Glycos_transf_2"/>
    <property type="match status" value="1"/>
</dbReference>
<dbReference type="PANTHER" id="PTHR43179:SF7">
    <property type="entry name" value="RHAMNOSYLTRANSFERASE WBBL"/>
    <property type="match status" value="1"/>
</dbReference>
<sequence length="279" mass="31948">MLYIVIPVFNRKEFTKECLLSLQQQSRKDFKTIIVDDGSTDGTAEMLADEFPEVLVMKGHGDLWWTASINMGIREALRLGADRVMTLNNDTLAPTQWIEKMMKASEELPSALIGALNVENGSGKIHYGGEKINWNVYTNTKLIDELPTDQLQGLHLVTHFPGRGLIIPKEVFDKVGLFDQEGLPHYYADYEFTYRANAAGFKIYCNYDAPLLTYPEASGDQALRKRKTFSAYWDHLFGIRGGGNLRNFTRFTLRHCPKKYLPRYIVEGYSRRLLGYWIS</sequence>
<dbReference type="SUPFAM" id="SSF53448">
    <property type="entry name" value="Nucleotide-diphospho-sugar transferases"/>
    <property type="match status" value="1"/>
</dbReference>
<dbReference type="Proteomes" id="UP001354989">
    <property type="component" value="Plasmid pPP3"/>
</dbReference>
<organism evidence="2 3">
    <name type="scientific">Persicobacter psychrovividus</name>
    <dbReference type="NCBI Taxonomy" id="387638"/>
    <lineage>
        <taxon>Bacteria</taxon>
        <taxon>Pseudomonadati</taxon>
        <taxon>Bacteroidota</taxon>
        <taxon>Cytophagia</taxon>
        <taxon>Cytophagales</taxon>
        <taxon>Persicobacteraceae</taxon>
        <taxon>Persicobacter</taxon>
    </lineage>
</organism>
<name>A0ABN6LJL5_9BACT</name>
<dbReference type="Gene3D" id="3.90.550.10">
    <property type="entry name" value="Spore Coat Polysaccharide Biosynthesis Protein SpsA, Chain A"/>
    <property type="match status" value="1"/>
</dbReference>
<keyword evidence="2" id="KW-0614">Plasmid</keyword>
<geneLocation type="plasmid" evidence="2 3">
    <name>pPP3</name>
</geneLocation>
<evidence type="ECO:0000313" key="3">
    <source>
        <dbReference type="Proteomes" id="UP001354989"/>
    </source>
</evidence>
<protein>
    <recommendedName>
        <fullName evidence="1">Glycosyltransferase 2-like domain-containing protein</fullName>
    </recommendedName>
</protein>
<feature type="domain" description="Glycosyltransferase 2-like" evidence="1">
    <location>
        <begin position="4"/>
        <end position="173"/>
    </location>
</feature>
<dbReference type="InterPro" id="IPR001173">
    <property type="entry name" value="Glyco_trans_2-like"/>
</dbReference>
<keyword evidence="3" id="KW-1185">Reference proteome</keyword>
<dbReference type="PANTHER" id="PTHR43179">
    <property type="entry name" value="RHAMNOSYLTRANSFERASE WBBL"/>
    <property type="match status" value="1"/>
</dbReference>
<dbReference type="EMBL" id="AP025295">
    <property type="protein sequence ID" value="BDD01662.1"/>
    <property type="molecule type" value="Genomic_DNA"/>
</dbReference>
<dbReference type="RefSeq" id="WP_338399073.1">
    <property type="nucleotide sequence ID" value="NZ_AP025295.1"/>
</dbReference>
<evidence type="ECO:0000313" key="2">
    <source>
        <dbReference type="EMBL" id="BDD01662.1"/>
    </source>
</evidence>
<evidence type="ECO:0000259" key="1">
    <source>
        <dbReference type="Pfam" id="PF00535"/>
    </source>
</evidence>
<reference evidence="2 3" key="1">
    <citation type="submission" date="2021-12" db="EMBL/GenBank/DDBJ databases">
        <title>Genome sequencing of bacteria with rrn-lacking chromosome and rrn-plasmid.</title>
        <authorList>
            <person name="Anda M."/>
            <person name="Iwasaki W."/>
        </authorList>
    </citation>
    <scope>NUCLEOTIDE SEQUENCE [LARGE SCALE GENOMIC DNA]</scope>
    <source>
        <strain evidence="2 3">NBRC 101262</strain>
        <plasmid evidence="2 3">pPP3</plasmid>
    </source>
</reference>
<proteinExistence type="predicted"/>
<gene>
    <name evidence="2" type="ORF">PEPS_39420</name>
</gene>
<dbReference type="InterPro" id="IPR029044">
    <property type="entry name" value="Nucleotide-diphossugar_trans"/>
</dbReference>